<feature type="transmembrane region" description="Helical" evidence="1">
    <location>
        <begin position="272"/>
        <end position="290"/>
    </location>
</feature>
<sequence length="330" mass="38690">MNKKQICLLILISLLFFGTRLYKIESFPRYFNDESFYHQLSLNAKEGKIFLGDNSKWYVDIYGLKYIPHEHPPLHFLLTMPFLNEKITSIRTINVFLNFVIMLLIFIALRKLYNTNVGLLGAAIWTIYPFAIYMNRLNFPQTSLALFTLIFVIAMLYDWQMTAAIAIVPATLSQYAGVLLVIPFLIKYKWESIAALIPTALIGIGYSMWAVDRYVIQQLTPTFERFVFFWPIAIAACMIIGFAYYGRKYWMSVYQKTIEPILKIANKKIHPLFWIALYIYLIVYYIVILPLNIYSWYTYGVNVFYIGIVGMLLIKDKTLFYSFLVLQSFM</sequence>
<accession>A0A0F9DS83</accession>
<comment type="caution">
    <text evidence="2">The sequence shown here is derived from an EMBL/GenBank/DDBJ whole genome shotgun (WGS) entry which is preliminary data.</text>
</comment>
<feature type="transmembrane region" description="Helical" evidence="1">
    <location>
        <begin position="226"/>
        <end position="246"/>
    </location>
</feature>
<name>A0A0F9DS83_9ZZZZ</name>
<proteinExistence type="predicted"/>
<keyword evidence="1" id="KW-0812">Transmembrane</keyword>
<evidence type="ECO:0000256" key="1">
    <source>
        <dbReference type="SAM" id="Phobius"/>
    </source>
</evidence>
<feature type="transmembrane region" description="Helical" evidence="1">
    <location>
        <begin position="90"/>
        <end position="109"/>
    </location>
</feature>
<feature type="transmembrane region" description="Helical" evidence="1">
    <location>
        <begin position="193"/>
        <end position="211"/>
    </location>
</feature>
<feature type="non-terminal residue" evidence="2">
    <location>
        <position position="330"/>
    </location>
</feature>
<evidence type="ECO:0000313" key="2">
    <source>
        <dbReference type="EMBL" id="KKL56591.1"/>
    </source>
</evidence>
<organism evidence="2">
    <name type="scientific">marine sediment metagenome</name>
    <dbReference type="NCBI Taxonomy" id="412755"/>
    <lineage>
        <taxon>unclassified sequences</taxon>
        <taxon>metagenomes</taxon>
        <taxon>ecological metagenomes</taxon>
    </lineage>
</organism>
<feature type="transmembrane region" description="Helical" evidence="1">
    <location>
        <begin position="163"/>
        <end position="186"/>
    </location>
</feature>
<dbReference type="AlphaFoldDB" id="A0A0F9DS83"/>
<dbReference type="EMBL" id="LAZR01030440">
    <property type="protein sequence ID" value="KKL56591.1"/>
    <property type="molecule type" value="Genomic_DNA"/>
</dbReference>
<keyword evidence="1" id="KW-0472">Membrane</keyword>
<keyword evidence="1" id="KW-1133">Transmembrane helix</keyword>
<protein>
    <submittedName>
        <fullName evidence="2">Uncharacterized protein</fullName>
    </submittedName>
</protein>
<reference evidence="2" key="1">
    <citation type="journal article" date="2015" name="Nature">
        <title>Complex archaea that bridge the gap between prokaryotes and eukaryotes.</title>
        <authorList>
            <person name="Spang A."/>
            <person name="Saw J.H."/>
            <person name="Jorgensen S.L."/>
            <person name="Zaremba-Niedzwiedzka K."/>
            <person name="Martijn J."/>
            <person name="Lind A.E."/>
            <person name="van Eijk R."/>
            <person name="Schleper C."/>
            <person name="Guy L."/>
            <person name="Ettema T.J."/>
        </authorList>
    </citation>
    <scope>NUCLEOTIDE SEQUENCE</scope>
</reference>
<gene>
    <name evidence="2" type="ORF">LCGC14_2243900</name>
</gene>